<reference evidence="3" key="1">
    <citation type="submission" date="2012-02" db="EMBL/GenBank/DDBJ databases">
        <title>Complete sequence of chromosome of Methanomethylovorans hollandica DSM 15978.</title>
        <authorList>
            <person name="Lucas S."/>
            <person name="Copeland A."/>
            <person name="Lapidus A."/>
            <person name="Glavina del Rio T."/>
            <person name="Dalin E."/>
            <person name="Tice H."/>
            <person name="Bruce D."/>
            <person name="Goodwin L."/>
            <person name="Pitluck S."/>
            <person name="Peters L."/>
            <person name="Mikhailova N."/>
            <person name="Held B."/>
            <person name="Kyrpides N."/>
            <person name="Mavromatis K."/>
            <person name="Ivanova N."/>
            <person name="Brettin T."/>
            <person name="Detter J.C."/>
            <person name="Han C."/>
            <person name="Larimer F."/>
            <person name="Land M."/>
            <person name="Hauser L."/>
            <person name="Markowitz V."/>
            <person name="Cheng J.-F."/>
            <person name="Hugenholtz P."/>
            <person name="Woyke T."/>
            <person name="Wu D."/>
            <person name="Spring S."/>
            <person name="Schroeder M."/>
            <person name="Brambilla E."/>
            <person name="Klenk H.-P."/>
            <person name="Eisen J.A."/>
        </authorList>
    </citation>
    <scope>NUCLEOTIDE SEQUENCE [LARGE SCALE GENOMIC DNA]</scope>
    <source>
        <strain evidence="3">DSM 15978 / NBRC 107637 / DMS1</strain>
    </source>
</reference>
<dbReference type="Proteomes" id="UP000010866">
    <property type="component" value="Chromosome"/>
</dbReference>
<accession>L0KX44</accession>
<keyword evidence="1" id="KW-1133">Transmembrane helix</keyword>
<keyword evidence="3" id="KW-1185">Reference proteome</keyword>
<evidence type="ECO:0008006" key="4">
    <source>
        <dbReference type="Google" id="ProtNLM"/>
    </source>
</evidence>
<dbReference type="AlphaFoldDB" id="L0KX44"/>
<name>L0KX44_METHD</name>
<evidence type="ECO:0000256" key="1">
    <source>
        <dbReference type="SAM" id="Phobius"/>
    </source>
</evidence>
<feature type="transmembrane region" description="Helical" evidence="1">
    <location>
        <begin position="379"/>
        <end position="400"/>
    </location>
</feature>
<keyword evidence="1" id="KW-0472">Membrane</keyword>
<dbReference type="STRING" id="867904.Metho_0376"/>
<proteinExistence type="predicted"/>
<keyword evidence="1" id="KW-0812">Transmembrane</keyword>
<dbReference type="EMBL" id="CP003362">
    <property type="protein sequence ID" value="AGB48648.1"/>
    <property type="molecule type" value="Genomic_DNA"/>
</dbReference>
<dbReference type="PANTHER" id="PTHR35902">
    <property type="entry name" value="S-LAYER DOMAIN-LIKE PROTEIN-RELATED"/>
    <property type="match status" value="1"/>
</dbReference>
<dbReference type="PANTHER" id="PTHR35902:SF3">
    <property type="entry name" value="NPCBM-ASSOCIATED, NEW3 DOMAIN OF ALPHA-GALACTOSIDASE"/>
    <property type="match status" value="1"/>
</dbReference>
<sequence precursor="true">MNKENDSMRKIIFFFVLLAMCLPHANADTEIRPTITVNYSVEPGVLMPGDTGTVTVELRNMASGEVYVQENDETFDMNAYIANANLKGNKDINILDGRQTNVGLLGPGDYIRLTFNIQANENASNGMHFLELEVIGGSNMYNLNYRIPVKVDDRDLKIIVSDMPPTLMKEYSIVNVEVVNLRPNEITGVIVTPKGEDIKFFPANAFVGTINGGNKSTATFTLNTMTSEKGNKEIQFSTTYFNGDNLHISSDANYTVQVVDQSSLILSAIEIDRIGNVYTISGDINNFGTTDAKNVMISVMATENITPVQPYEKYFVGTLESDDFSSFELSASTQESNAEEIPLLIEFRNANNSYAYINENIALQKEMVPASNASRGNSIAMIGLVAVICIAVMGIIAYSWKKRKNSE</sequence>
<dbReference type="KEGG" id="mhz:Metho_0376"/>
<protein>
    <recommendedName>
        <fullName evidence="4">S-layer domain-containing protein</fullName>
    </recommendedName>
</protein>
<organism evidence="2 3">
    <name type="scientific">Methanomethylovorans hollandica (strain DSM 15978 / NBRC 107637 / DMS1)</name>
    <dbReference type="NCBI Taxonomy" id="867904"/>
    <lineage>
        <taxon>Archaea</taxon>
        <taxon>Methanobacteriati</taxon>
        <taxon>Methanobacteriota</taxon>
        <taxon>Stenosarchaea group</taxon>
        <taxon>Methanomicrobia</taxon>
        <taxon>Methanosarcinales</taxon>
        <taxon>Methanosarcinaceae</taxon>
        <taxon>Methanomethylovorans</taxon>
    </lineage>
</organism>
<evidence type="ECO:0000313" key="3">
    <source>
        <dbReference type="Proteomes" id="UP000010866"/>
    </source>
</evidence>
<gene>
    <name evidence="2" type="ordered locus">Metho_0376</name>
</gene>
<evidence type="ECO:0000313" key="2">
    <source>
        <dbReference type="EMBL" id="AGB48648.1"/>
    </source>
</evidence>
<dbReference type="HOGENOM" id="CLU_048387_0_0_2"/>